<dbReference type="Gene3D" id="3.40.640.10">
    <property type="entry name" value="Type I PLP-dependent aspartate aminotransferase-like (Major domain)"/>
    <property type="match status" value="1"/>
</dbReference>
<evidence type="ECO:0000259" key="8">
    <source>
        <dbReference type="PROSITE" id="PS50949"/>
    </source>
</evidence>
<dbReference type="EMBL" id="FNBG01000009">
    <property type="protein sequence ID" value="SDF36262.1"/>
    <property type="molecule type" value="Genomic_DNA"/>
</dbReference>
<dbReference type="SUPFAM" id="SSF46785">
    <property type="entry name" value="Winged helix' DNA-binding domain"/>
    <property type="match status" value="1"/>
</dbReference>
<evidence type="ECO:0000256" key="4">
    <source>
        <dbReference type="ARBA" id="ARBA00022898"/>
    </source>
</evidence>
<dbReference type="GO" id="GO:0008483">
    <property type="term" value="F:transaminase activity"/>
    <property type="evidence" value="ECO:0007669"/>
    <property type="project" value="UniProtKB-KW"/>
</dbReference>
<comment type="similarity">
    <text evidence="2">In the C-terminal section; belongs to the class-I pyridoxal-phosphate-dependent aminotransferase family.</text>
</comment>
<dbReference type="PROSITE" id="PS50949">
    <property type="entry name" value="HTH_GNTR"/>
    <property type="match status" value="1"/>
</dbReference>
<keyword evidence="10" id="KW-1185">Reference proteome</keyword>
<dbReference type="InterPro" id="IPR036388">
    <property type="entry name" value="WH-like_DNA-bd_sf"/>
</dbReference>
<name>A0A1G7KGE1_9BACL</name>
<evidence type="ECO:0000313" key="10">
    <source>
        <dbReference type="Proteomes" id="UP000198972"/>
    </source>
</evidence>
<dbReference type="GO" id="GO:0003677">
    <property type="term" value="F:DNA binding"/>
    <property type="evidence" value="ECO:0007669"/>
    <property type="project" value="UniProtKB-KW"/>
</dbReference>
<proteinExistence type="inferred from homology"/>
<organism evidence="9 10">
    <name type="scientific">Fontibacillus panacisegetis</name>
    <dbReference type="NCBI Taxonomy" id="670482"/>
    <lineage>
        <taxon>Bacteria</taxon>
        <taxon>Bacillati</taxon>
        <taxon>Bacillota</taxon>
        <taxon>Bacilli</taxon>
        <taxon>Bacillales</taxon>
        <taxon>Paenibacillaceae</taxon>
        <taxon>Fontibacillus</taxon>
    </lineage>
</organism>
<dbReference type="SUPFAM" id="SSF53383">
    <property type="entry name" value="PLP-dependent transferases"/>
    <property type="match status" value="1"/>
</dbReference>
<dbReference type="Gene3D" id="1.10.10.10">
    <property type="entry name" value="Winged helix-like DNA-binding domain superfamily/Winged helix DNA-binding domain"/>
    <property type="match status" value="1"/>
</dbReference>
<keyword evidence="3" id="KW-0032">Aminotransferase</keyword>
<protein>
    <submittedName>
        <fullName evidence="9">Transcriptional regulator, GntR family</fullName>
    </submittedName>
</protein>
<dbReference type="Pfam" id="PF00392">
    <property type="entry name" value="GntR"/>
    <property type="match status" value="1"/>
</dbReference>
<dbReference type="SMART" id="SM00345">
    <property type="entry name" value="HTH_GNTR"/>
    <property type="match status" value="1"/>
</dbReference>
<dbReference type="Pfam" id="PF00155">
    <property type="entry name" value="Aminotran_1_2"/>
    <property type="match status" value="1"/>
</dbReference>
<sequence>MYELLIVLDKELQTSLNRQIYEQIRKAIFQGVLHHGDVIPSTRLLAEQLQVSRSVVIQAYEQLQSEGYLIMKKGAGTYIAENAANENNSRQEATQKVNNYDIFTNASHIVSVVNSPPIVSDEQQNSAVFDFRYGVPSWEAFPMDRWQKVLAEACRKATPDILGGYGPAEGSYRLRKEIARLLRSTRAIPAVPDQIIITAGATQALDMISRLFLKNGDRVIVEDPAHPVLRETFCFAGGNVVSVPVDEEGLRVQDIEPIINEQNGNHGDVKLIYVTPSHQFPAGMTMSQQRRIELLDYANKNNTYIIEDDYDSEYRYVGQKVSALAGLDSSGRVIYVGSFSKSLFPGLRIGYAVMPASLIKSFLAIKCITNRMTPTLEQEALAEFIASGQYARHVNGMGKLYGARRSCLVQSLHRHFQDRVTAYGDEAGLHLLIQLKTEVTEELIADKALQCGVKVYPASEYFVISKPKTASFLLGYANMTEFQIERGVELLAQAEEQCTRNIEQEAVPKVI</sequence>
<keyword evidence="3" id="KW-0808">Transferase</keyword>
<dbReference type="PRINTS" id="PR00035">
    <property type="entry name" value="HTHGNTR"/>
</dbReference>
<reference evidence="9 10" key="1">
    <citation type="submission" date="2016-10" db="EMBL/GenBank/DDBJ databases">
        <authorList>
            <person name="de Groot N.N."/>
        </authorList>
    </citation>
    <scope>NUCLEOTIDE SEQUENCE [LARGE SCALE GENOMIC DNA]</scope>
    <source>
        <strain evidence="9 10">DSM 28129</strain>
    </source>
</reference>
<dbReference type="InterPro" id="IPR000524">
    <property type="entry name" value="Tscrpt_reg_HTH_GntR"/>
</dbReference>
<keyword evidence="6" id="KW-0238">DNA-binding</keyword>
<evidence type="ECO:0000313" key="9">
    <source>
        <dbReference type="EMBL" id="SDF36262.1"/>
    </source>
</evidence>
<dbReference type="InterPro" id="IPR004839">
    <property type="entry name" value="Aminotransferase_I/II_large"/>
</dbReference>
<comment type="cofactor">
    <cofactor evidence="1">
        <name>pyridoxal 5'-phosphate</name>
        <dbReference type="ChEBI" id="CHEBI:597326"/>
    </cofactor>
</comment>
<evidence type="ECO:0000256" key="1">
    <source>
        <dbReference type="ARBA" id="ARBA00001933"/>
    </source>
</evidence>
<dbReference type="PANTHER" id="PTHR46577:SF1">
    <property type="entry name" value="HTH-TYPE TRANSCRIPTIONAL REGULATORY PROTEIN GABR"/>
    <property type="match status" value="1"/>
</dbReference>
<feature type="domain" description="HTH gntR-type" evidence="8">
    <location>
        <begin position="14"/>
        <end position="82"/>
    </location>
</feature>
<dbReference type="GO" id="GO:0030170">
    <property type="term" value="F:pyridoxal phosphate binding"/>
    <property type="evidence" value="ECO:0007669"/>
    <property type="project" value="InterPro"/>
</dbReference>
<keyword evidence="4" id="KW-0663">Pyridoxal phosphate</keyword>
<dbReference type="CDD" id="cd07377">
    <property type="entry name" value="WHTH_GntR"/>
    <property type="match status" value="1"/>
</dbReference>
<keyword evidence="5" id="KW-0805">Transcription regulation</keyword>
<dbReference type="OrthoDB" id="9808770at2"/>
<dbReference type="PANTHER" id="PTHR46577">
    <property type="entry name" value="HTH-TYPE TRANSCRIPTIONAL REGULATORY PROTEIN GABR"/>
    <property type="match status" value="1"/>
</dbReference>
<evidence type="ECO:0000256" key="5">
    <source>
        <dbReference type="ARBA" id="ARBA00023015"/>
    </source>
</evidence>
<dbReference type="InterPro" id="IPR036390">
    <property type="entry name" value="WH_DNA-bd_sf"/>
</dbReference>
<dbReference type="CDD" id="cd00609">
    <property type="entry name" value="AAT_like"/>
    <property type="match status" value="1"/>
</dbReference>
<accession>A0A1G7KGE1</accession>
<keyword evidence="7" id="KW-0804">Transcription</keyword>
<evidence type="ECO:0000256" key="7">
    <source>
        <dbReference type="ARBA" id="ARBA00023163"/>
    </source>
</evidence>
<dbReference type="InterPro" id="IPR051446">
    <property type="entry name" value="HTH_trans_reg/aminotransferase"/>
</dbReference>
<dbReference type="AlphaFoldDB" id="A0A1G7KGE1"/>
<evidence type="ECO:0000256" key="3">
    <source>
        <dbReference type="ARBA" id="ARBA00022576"/>
    </source>
</evidence>
<evidence type="ECO:0000256" key="2">
    <source>
        <dbReference type="ARBA" id="ARBA00005384"/>
    </source>
</evidence>
<dbReference type="InterPro" id="IPR015424">
    <property type="entry name" value="PyrdxlP-dep_Trfase"/>
</dbReference>
<dbReference type="RefSeq" id="WP_091229222.1">
    <property type="nucleotide sequence ID" value="NZ_FNBG01000009.1"/>
</dbReference>
<dbReference type="InterPro" id="IPR015421">
    <property type="entry name" value="PyrdxlP-dep_Trfase_major"/>
</dbReference>
<dbReference type="STRING" id="670482.SAMN04488542_109135"/>
<dbReference type="GO" id="GO:0003700">
    <property type="term" value="F:DNA-binding transcription factor activity"/>
    <property type="evidence" value="ECO:0007669"/>
    <property type="project" value="InterPro"/>
</dbReference>
<gene>
    <name evidence="9" type="ORF">SAMN04488542_109135</name>
</gene>
<dbReference type="Proteomes" id="UP000198972">
    <property type="component" value="Unassembled WGS sequence"/>
</dbReference>
<evidence type="ECO:0000256" key="6">
    <source>
        <dbReference type="ARBA" id="ARBA00023125"/>
    </source>
</evidence>